<evidence type="ECO:0000256" key="2">
    <source>
        <dbReference type="ARBA" id="ARBA00022801"/>
    </source>
</evidence>
<dbReference type="GO" id="GO:0004177">
    <property type="term" value="F:aminopeptidase activity"/>
    <property type="evidence" value="ECO:0007669"/>
    <property type="project" value="UniProtKB-KW"/>
</dbReference>
<dbReference type="SUPFAM" id="SSF53474">
    <property type="entry name" value="alpha/beta-Hydrolases"/>
    <property type="match status" value="1"/>
</dbReference>
<dbReference type="ESTHER" id="9gamm-a4bhj0">
    <property type="family name" value="Proline_iminopeptidase"/>
</dbReference>
<dbReference type="NCBIfam" id="TIGR01250">
    <property type="entry name" value="pro_imino_pep_2"/>
    <property type="match status" value="1"/>
</dbReference>
<evidence type="ECO:0000256" key="3">
    <source>
        <dbReference type="PIRNR" id="PIRNR005539"/>
    </source>
</evidence>
<proteinExistence type="inferred from homology"/>
<organism evidence="6 7">
    <name type="scientific">Reinekea blandensis MED297</name>
    <dbReference type="NCBI Taxonomy" id="314283"/>
    <lineage>
        <taxon>Bacteria</taxon>
        <taxon>Pseudomonadati</taxon>
        <taxon>Pseudomonadota</taxon>
        <taxon>Gammaproteobacteria</taxon>
        <taxon>Oceanospirillales</taxon>
        <taxon>Saccharospirillaceae</taxon>
        <taxon>Reinekea</taxon>
    </lineage>
</organism>
<dbReference type="PANTHER" id="PTHR43798:SF31">
    <property type="entry name" value="AB HYDROLASE SUPERFAMILY PROTEIN YCLE"/>
    <property type="match status" value="1"/>
</dbReference>
<feature type="domain" description="AB hydrolase-1" evidence="5">
    <location>
        <begin position="27"/>
        <end position="275"/>
    </location>
</feature>
<keyword evidence="6" id="KW-0031">Aminopeptidase</keyword>
<evidence type="ECO:0000259" key="5">
    <source>
        <dbReference type="Pfam" id="PF00561"/>
    </source>
</evidence>
<dbReference type="PANTHER" id="PTHR43798">
    <property type="entry name" value="MONOACYLGLYCEROL LIPASE"/>
    <property type="match status" value="1"/>
</dbReference>
<dbReference type="InterPro" id="IPR002410">
    <property type="entry name" value="Peptidase_S33"/>
</dbReference>
<dbReference type="HOGENOM" id="CLU_020336_15_0_6"/>
<accession>A4BHJ0</accession>
<dbReference type="InterPro" id="IPR005945">
    <property type="entry name" value="Pro_imino_pep"/>
</dbReference>
<evidence type="ECO:0000256" key="1">
    <source>
        <dbReference type="ARBA" id="ARBA00010088"/>
    </source>
</evidence>
<dbReference type="InterPro" id="IPR050266">
    <property type="entry name" value="AB_hydrolase_sf"/>
</dbReference>
<feature type="active site" description="Proton donor" evidence="4">
    <location>
        <position position="268"/>
    </location>
</feature>
<gene>
    <name evidence="6" type="ORF">MED297_16649</name>
</gene>
<evidence type="ECO:0000256" key="4">
    <source>
        <dbReference type="PIRSR" id="PIRSR005539-1"/>
    </source>
</evidence>
<feature type="active site" description="Nucleophile" evidence="4">
    <location>
        <position position="100"/>
    </location>
</feature>
<comment type="caution">
    <text evidence="6">The sequence shown here is derived from an EMBL/GenBank/DDBJ whole genome shotgun (WGS) entry which is preliminary data.</text>
</comment>
<dbReference type="AlphaFoldDB" id="A4BHJ0"/>
<comment type="similarity">
    <text evidence="1">Belongs to the peptidase S33 family.</text>
</comment>
<dbReference type="EMBL" id="AAOE01000021">
    <property type="protein sequence ID" value="EAR08388.1"/>
    <property type="molecule type" value="Genomic_DNA"/>
</dbReference>
<feature type="active site" evidence="4">
    <location>
        <position position="241"/>
    </location>
</feature>
<keyword evidence="6" id="KW-0645">Protease</keyword>
<evidence type="ECO:0000313" key="7">
    <source>
        <dbReference type="Proteomes" id="UP000005953"/>
    </source>
</evidence>
<keyword evidence="7" id="KW-1185">Reference proteome</keyword>
<dbReference type="Gene3D" id="3.40.50.1820">
    <property type="entry name" value="alpha/beta hydrolase"/>
    <property type="match status" value="1"/>
</dbReference>
<dbReference type="Pfam" id="PF00561">
    <property type="entry name" value="Abhydrolase_1"/>
    <property type="match status" value="1"/>
</dbReference>
<dbReference type="PRINTS" id="PR00793">
    <property type="entry name" value="PROAMNOPTASE"/>
</dbReference>
<keyword evidence="2 3" id="KW-0378">Hydrolase</keyword>
<protein>
    <submittedName>
        <fullName evidence="6">Prolyl aminopeptidase</fullName>
    </submittedName>
</protein>
<dbReference type="GO" id="GO:0016020">
    <property type="term" value="C:membrane"/>
    <property type="evidence" value="ECO:0007669"/>
    <property type="project" value="TreeGrafter"/>
</dbReference>
<dbReference type="InterPro" id="IPR029058">
    <property type="entry name" value="AB_hydrolase_fold"/>
</dbReference>
<name>A4BHJ0_9GAMM</name>
<dbReference type="InterPro" id="IPR000073">
    <property type="entry name" value="AB_hydrolase_1"/>
</dbReference>
<evidence type="ECO:0000313" key="6">
    <source>
        <dbReference type="EMBL" id="EAR08388.1"/>
    </source>
</evidence>
<dbReference type="Proteomes" id="UP000005953">
    <property type="component" value="Unassembled WGS sequence"/>
</dbReference>
<reference evidence="6 7" key="1">
    <citation type="submission" date="2006-02" db="EMBL/GenBank/DDBJ databases">
        <authorList>
            <person name="Pinhassi J."/>
            <person name="Pedros-Alio C."/>
            <person name="Ferriera S."/>
            <person name="Johnson J."/>
            <person name="Kravitz S."/>
            <person name="Halpern A."/>
            <person name="Remington K."/>
            <person name="Beeson K."/>
            <person name="Tran B."/>
            <person name="Rogers Y.-H."/>
            <person name="Friedman R."/>
            <person name="Venter J.C."/>
        </authorList>
    </citation>
    <scope>NUCLEOTIDE SEQUENCE [LARGE SCALE GENOMIC DNA]</scope>
    <source>
        <strain evidence="6 7">MED297</strain>
    </source>
</reference>
<dbReference type="PIRSF" id="PIRSF005539">
    <property type="entry name" value="Pept_S33_TRI_F1"/>
    <property type="match status" value="1"/>
</dbReference>
<dbReference type="GO" id="GO:0006508">
    <property type="term" value="P:proteolysis"/>
    <property type="evidence" value="ECO:0007669"/>
    <property type="project" value="InterPro"/>
</dbReference>
<dbReference type="STRING" id="314283.MED297_16649"/>
<sequence>MYHVPFIEHKFGKTFYRSKGRKSGRLPLVFLHGGPGGRSKPDSPLFELADERKVFLYDQIGGGKSTPIKKRQMTIATFVEELRILLDAWGLDECHLAGGSWGTTLALEYYLRHRGKGIRSLTFQSPMFSAFDWEADAQRLITNMTPEDQKVIHYCHEIGATDAQVYKDVSYRYYARHVNRNRKKLKEMMSNDGANPHGGEVYQTMWGPTEFKPTGTLKSYDRTADLHRIDVPVQFICGEHDEATPQTAQTYCNAIAHAKLSVIQGASHSIAAEKPKPFIRTLRRFLREQD</sequence>
<dbReference type="RefSeq" id="WP_008043634.1">
    <property type="nucleotide sequence ID" value="NZ_CH724150.1"/>
</dbReference>